<evidence type="ECO:0000313" key="1">
    <source>
        <dbReference type="EMBL" id="GLJ59318.1"/>
    </source>
</evidence>
<evidence type="ECO:0000313" key="2">
    <source>
        <dbReference type="Proteomes" id="UP001234787"/>
    </source>
</evidence>
<comment type="caution">
    <text evidence="1">The sequence shown here is derived from an EMBL/GenBank/DDBJ whole genome shotgun (WGS) entry which is preliminary data.</text>
</comment>
<protein>
    <submittedName>
        <fullName evidence="1">Uncharacterized protein</fullName>
    </submittedName>
</protein>
<proteinExistence type="predicted"/>
<accession>A0AAD3RS33</accession>
<name>A0AAD3RS33_CRYJA</name>
<organism evidence="1 2">
    <name type="scientific">Cryptomeria japonica</name>
    <name type="common">Japanese cedar</name>
    <name type="synonym">Cupressus japonica</name>
    <dbReference type="NCBI Taxonomy" id="3369"/>
    <lineage>
        <taxon>Eukaryota</taxon>
        <taxon>Viridiplantae</taxon>
        <taxon>Streptophyta</taxon>
        <taxon>Embryophyta</taxon>
        <taxon>Tracheophyta</taxon>
        <taxon>Spermatophyta</taxon>
        <taxon>Pinopsida</taxon>
        <taxon>Pinidae</taxon>
        <taxon>Conifers II</taxon>
        <taxon>Cupressales</taxon>
        <taxon>Cupressaceae</taxon>
        <taxon>Cryptomeria</taxon>
    </lineage>
</organism>
<reference evidence="1" key="1">
    <citation type="submission" date="2022-12" db="EMBL/GenBank/DDBJ databases">
        <title>Chromosome-Level Genome Assembly of Japanese Cedar (Cryptomeriajaponica D. Don).</title>
        <authorList>
            <person name="Fujino T."/>
            <person name="Yamaguchi K."/>
            <person name="Yokoyama T."/>
            <person name="Hamanaka T."/>
            <person name="Harazono Y."/>
            <person name="Kamada H."/>
            <person name="Kobayashi W."/>
            <person name="Ujino-Ihara T."/>
            <person name="Uchiyama K."/>
            <person name="Matsumoto A."/>
            <person name="Izuno A."/>
            <person name="Tsumura Y."/>
            <person name="Toyoda A."/>
            <person name="Shigenobu S."/>
            <person name="Moriguchi Y."/>
            <person name="Ueno S."/>
            <person name="Kasahara M."/>
        </authorList>
    </citation>
    <scope>NUCLEOTIDE SEQUENCE</scope>
</reference>
<dbReference type="EMBL" id="BSEH01000829">
    <property type="protein sequence ID" value="GLJ59318.1"/>
    <property type="molecule type" value="Genomic_DNA"/>
</dbReference>
<dbReference type="AlphaFoldDB" id="A0AAD3RS33"/>
<gene>
    <name evidence="1" type="ORF">SUGI_1502820</name>
</gene>
<keyword evidence="2" id="KW-1185">Reference proteome</keyword>
<dbReference type="Proteomes" id="UP001234787">
    <property type="component" value="Unassembled WGS sequence"/>
</dbReference>
<sequence>MGYGWKENDSAKRDIGEFAAQVLPRLGVQADLELIRSSFRSKGNKGVPTGRDYRLFRYAPRDATSRDAARYRSGSLRSYGSVSTNHITSAFSAIISSRSLSVPGDYATGYRTASIAAGSRSTIVAPGYAPGMGYGSPMGTVLKSAVSASGSRSRTDSAFPYAATASGIVYEMGCMPLEQQGVLSTVRLDRSRASE</sequence>